<name>A0AA36G1U2_9BILA</name>
<dbReference type="AlphaFoldDB" id="A0AA36G1U2"/>
<dbReference type="Proteomes" id="UP001177023">
    <property type="component" value="Unassembled WGS sequence"/>
</dbReference>
<feature type="compositionally biased region" description="Low complexity" evidence="2">
    <location>
        <begin position="127"/>
        <end position="145"/>
    </location>
</feature>
<organism evidence="4 5">
    <name type="scientific">Mesorhabditis spiculigera</name>
    <dbReference type="NCBI Taxonomy" id="96644"/>
    <lineage>
        <taxon>Eukaryota</taxon>
        <taxon>Metazoa</taxon>
        <taxon>Ecdysozoa</taxon>
        <taxon>Nematoda</taxon>
        <taxon>Chromadorea</taxon>
        <taxon>Rhabditida</taxon>
        <taxon>Rhabditina</taxon>
        <taxon>Rhabditomorpha</taxon>
        <taxon>Rhabditoidea</taxon>
        <taxon>Rhabditidae</taxon>
        <taxon>Mesorhabditinae</taxon>
        <taxon>Mesorhabditis</taxon>
    </lineage>
</organism>
<evidence type="ECO:0000313" key="4">
    <source>
        <dbReference type="EMBL" id="CAJ0575116.1"/>
    </source>
</evidence>
<feature type="non-terminal residue" evidence="4">
    <location>
        <position position="769"/>
    </location>
</feature>
<keyword evidence="3" id="KW-0472">Membrane</keyword>
<feature type="compositionally biased region" description="Low complexity" evidence="2">
    <location>
        <begin position="53"/>
        <end position="118"/>
    </location>
</feature>
<keyword evidence="1" id="KW-0175">Coiled coil</keyword>
<evidence type="ECO:0000313" key="5">
    <source>
        <dbReference type="Proteomes" id="UP001177023"/>
    </source>
</evidence>
<accession>A0AA36G1U2</accession>
<feature type="region of interest" description="Disordered" evidence="2">
    <location>
        <begin position="1"/>
        <end position="145"/>
    </location>
</feature>
<comment type="caution">
    <text evidence="4">The sequence shown here is derived from an EMBL/GenBank/DDBJ whole genome shotgun (WGS) entry which is preliminary data.</text>
</comment>
<reference evidence="4" key="1">
    <citation type="submission" date="2023-06" db="EMBL/GenBank/DDBJ databases">
        <authorList>
            <person name="Delattre M."/>
        </authorList>
    </citation>
    <scope>NUCLEOTIDE SEQUENCE</scope>
    <source>
        <strain evidence="4">AF72</strain>
    </source>
</reference>
<sequence>MTSEAPSTDLTTEQSTSEGPANSTETEGSTTNYSDAGTISIESSTLDSSTRGSTPESTVTTAASTSTDATTDSSSRTTTSSTSLPTHTTGSTITHYTTSSAGSSSGSNSSTAGPNTTAESITKLPISSSTAGTSSSGSSSSGSSASTGYRLIIVWNVFNWFIVYWNYERRFIKRKHWLIDRFNRIDRLLSGLDWHINWFDRDNLLRDYHKLNPIDFHSLAEDHNHNDKDHRNYGNHIGHLDKLDRNNGMDETGIGCDGADDQSERNHDPYPCATACPRNFTLFNDTYVFYLNYYAVIKFACSCSPPPTTRTPQPRPAVLAAQGFSELFFVNPRGNKLFNTQIMLIAGYDKNQFLVDLDGKRRFWLGPSFRFVWPWMIGFTIGITVVFIDWNAVYRNCPFVAAAPMAFFVYYMALSYATQYDDMLASIISFAASMVYSAITGGQAVFTRSPTRAKFRPDQAVKAAKKAAKERADREQAELEAIEAYNDDLKARFPDIPAELLRNAPQPGPKERKLFWRLMERWTFKQVHRRDQMSALWDKFVREVVNFDSVDVKEMEDRLDLAPFTSLVAWLTYVPPRHQRVTAVHREELVRDNGQFGGRRFDRPEEILLDEQIDKFWGGVEEYEEERQQQWLPVYDDDAAFTRWLGTEHEEAARFKPKEACPDPELPNRSINPRNRPVDIYWLNDARPGFIGPKRQQMVELGPWDGFVRKALHTQNAVDLEWEPVWAQHVFERDREANGPHPYDSFVLGQDWFWNEPQCMQTGNMYMGI</sequence>
<feature type="compositionally biased region" description="Polar residues" evidence="2">
    <location>
        <begin position="1"/>
        <end position="52"/>
    </location>
</feature>
<evidence type="ECO:0000256" key="1">
    <source>
        <dbReference type="SAM" id="Coils"/>
    </source>
</evidence>
<proteinExistence type="predicted"/>
<feature type="transmembrane region" description="Helical" evidence="3">
    <location>
        <begin position="424"/>
        <end position="446"/>
    </location>
</feature>
<evidence type="ECO:0008006" key="6">
    <source>
        <dbReference type="Google" id="ProtNLM"/>
    </source>
</evidence>
<keyword evidence="3" id="KW-1133">Transmembrane helix</keyword>
<protein>
    <recommendedName>
        <fullName evidence="6">Transmembrane protein</fullName>
    </recommendedName>
</protein>
<feature type="coiled-coil region" evidence="1">
    <location>
        <begin position="460"/>
        <end position="492"/>
    </location>
</feature>
<evidence type="ECO:0000256" key="3">
    <source>
        <dbReference type="SAM" id="Phobius"/>
    </source>
</evidence>
<keyword evidence="5" id="KW-1185">Reference proteome</keyword>
<evidence type="ECO:0000256" key="2">
    <source>
        <dbReference type="SAM" id="MobiDB-lite"/>
    </source>
</evidence>
<gene>
    <name evidence="4" type="ORF">MSPICULIGERA_LOCUS13432</name>
</gene>
<keyword evidence="3" id="KW-0812">Transmembrane</keyword>
<feature type="transmembrane region" description="Helical" evidence="3">
    <location>
        <begin position="371"/>
        <end position="393"/>
    </location>
</feature>
<feature type="transmembrane region" description="Helical" evidence="3">
    <location>
        <begin position="399"/>
        <end position="417"/>
    </location>
</feature>
<dbReference type="EMBL" id="CATQJA010002636">
    <property type="protein sequence ID" value="CAJ0575116.1"/>
    <property type="molecule type" value="Genomic_DNA"/>
</dbReference>